<protein>
    <submittedName>
        <fullName evidence="2">Uncharacterized protein</fullName>
    </submittedName>
</protein>
<sequence length="137" mass="14050">MSHIRLRTAAIIIACIVVGGFLLSVPRARDGVQTPAAPAAPPTVPDAAVRDVYKKGVHTITGSIMVPNACTDVQVTATPVPNADTPTSIEVGISWSQDTGVCLQLPTKKSFETSVSATGDLPITASVNGQNATTTAL</sequence>
<gene>
    <name evidence="2" type="ORF">COU19_01515</name>
</gene>
<reference evidence="3" key="1">
    <citation type="submission" date="2017-09" db="EMBL/GenBank/DDBJ databases">
        <title>Depth-based differentiation of microbial function through sediment-hosted aquifers and enrichment of novel symbionts in the deep terrestrial subsurface.</title>
        <authorList>
            <person name="Probst A.J."/>
            <person name="Ladd B."/>
            <person name="Jarett J.K."/>
            <person name="Geller-Mcgrath D.E."/>
            <person name="Sieber C.M.K."/>
            <person name="Emerson J.B."/>
            <person name="Anantharaman K."/>
            <person name="Thomas B.C."/>
            <person name="Malmstrom R."/>
            <person name="Stieglmeier M."/>
            <person name="Klingl A."/>
            <person name="Woyke T."/>
            <person name="Ryan C.M."/>
            <person name="Banfield J.F."/>
        </authorList>
    </citation>
    <scope>NUCLEOTIDE SEQUENCE [LARGE SCALE GENOMIC DNA]</scope>
</reference>
<evidence type="ECO:0000313" key="2">
    <source>
        <dbReference type="EMBL" id="PIR83251.1"/>
    </source>
</evidence>
<keyword evidence="1" id="KW-1133">Transmembrane helix</keyword>
<dbReference type="AlphaFoldDB" id="A0A2H0UA17"/>
<keyword evidence="1" id="KW-0812">Transmembrane</keyword>
<dbReference type="EMBL" id="PFBL01000011">
    <property type="protein sequence ID" value="PIR83251.1"/>
    <property type="molecule type" value="Genomic_DNA"/>
</dbReference>
<keyword evidence="1" id="KW-0472">Membrane</keyword>
<dbReference type="Proteomes" id="UP000230179">
    <property type="component" value="Unassembled WGS sequence"/>
</dbReference>
<comment type="caution">
    <text evidence="2">The sequence shown here is derived from an EMBL/GenBank/DDBJ whole genome shotgun (WGS) entry which is preliminary data.</text>
</comment>
<evidence type="ECO:0000256" key="1">
    <source>
        <dbReference type="SAM" id="Phobius"/>
    </source>
</evidence>
<organism evidence="2 3">
    <name type="scientific">Candidatus Kaiserbacteria bacterium CG10_big_fil_rev_8_21_14_0_10_56_12</name>
    <dbReference type="NCBI Taxonomy" id="1974611"/>
    <lineage>
        <taxon>Bacteria</taxon>
        <taxon>Candidatus Kaiseribacteriota</taxon>
    </lineage>
</organism>
<feature type="transmembrane region" description="Helical" evidence="1">
    <location>
        <begin position="6"/>
        <end position="25"/>
    </location>
</feature>
<name>A0A2H0UA17_9BACT</name>
<accession>A0A2H0UA17</accession>
<evidence type="ECO:0000313" key="3">
    <source>
        <dbReference type="Proteomes" id="UP000230179"/>
    </source>
</evidence>
<proteinExistence type="predicted"/>